<gene>
    <name evidence="1" type="ORF">APZ42_004364</name>
</gene>
<dbReference type="OrthoDB" id="6372213at2759"/>
<name>A0A164H3X0_9CRUS</name>
<dbReference type="AlphaFoldDB" id="A0A164H3X0"/>
<evidence type="ECO:0000313" key="2">
    <source>
        <dbReference type="Proteomes" id="UP000076858"/>
    </source>
</evidence>
<dbReference type="PANTHER" id="PTHR10492">
    <property type="match status" value="1"/>
</dbReference>
<sequence>VERHSLRLLIINVPGATSFENLRTVDGILHPTFKEAAIARNLLADDSVWERVMAEAIEFEMPVQLRQLFVNIGMYCSPTNTRVLLDNNLSYLMEDFTRRDHEDEIAKNLALKCIQDMFRESGHNFEEFQIEVLDFQMIHRLIEDGKDESSDKMRAQKR</sequence>
<dbReference type="STRING" id="35525.A0A164H3X0"/>
<reference evidence="1 2" key="1">
    <citation type="submission" date="2016-03" db="EMBL/GenBank/DDBJ databases">
        <title>EvidentialGene: Evidence-directed Construction of Genes on Genomes.</title>
        <authorList>
            <person name="Gilbert D.G."/>
            <person name="Choi J.-H."/>
            <person name="Mockaitis K."/>
            <person name="Colbourne J."/>
            <person name="Pfrender M."/>
        </authorList>
    </citation>
    <scope>NUCLEOTIDE SEQUENCE [LARGE SCALE GENOMIC DNA]</scope>
    <source>
        <strain evidence="1 2">Xinb3</strain>
        <tissue evidence="1">Complete organism</tissue>
    </source>
</reference>
<dbReference type="EMBL" id="LRGB01012966">
    <property type="protein sequence ID" value="KZR99677.1"/>
    <property type="molecule type" value="Genomic_DNA"/>
</dbReference>
<feature type="non-terminal residue" evidence="1">
    <location>
        <position position="158"/>
    </location>
</feature>
<accession>A0A164H3X0</accession>
<proteinExistence type="predicted"/>
<dbReference type="Proteomes" id="UP000076858">
    <property type="component" value="Unassembled WGS sequence"/>
</dbReference>
<organism evidence="1 2">
    <name type="scientific">Daphnia magna</name>
    <dbReference type="NCBI Taxonomy" id="35525"/>
    <lineage>
        <taxon>Eukaryota</taxon>
        <taxon>Metazoa</taxon>
        <taxon>Ecdysozoa</taxon>
        <taxon>Arthropoda</taxon>
        <taxon>Crustacea</taxon>
        <taxon>Branchiopoda</taxon>
        <taxon>Diplostraca</taxon>
        <taxon>Cladocera</taxon>
        <taxon>Anomopoda</taxon>
        <taxon>Daphniidae</taxon>
        <taxon>Daphnia</taxon>
    </lineage>
</organism>
<protein>
    <submittedName>
        <fullName evidence="1">Uncharacterized protein</fullName>
    </submittedName>
</protein>
<feature type="non-terminal residue" evidence="1">
    <location>
        <position position="1"/>
    </location>
</feature>
<evidence type="ECO:0000313" key="1">
    <source>
        <dbReference type="EMBL" id="KZR99677.1"/>
    </source>
</evidence>
<comment type="caution">
    <text evidence="1">The sequence shown here is derived from an EMBL/GenBank/DDBJ whole genome shotgun (WGS) entry which is preliminary data.</text>
</comment>
<dbReference type="PANTHER" id="PTHR10492:SF57">
    <property type="entry name" value="ATP-DEPENDENT DNA HELICASE"/>
    <property type="match status" value="1"/>
</dbReference>
<keyword evidence="2" id="KW-1185">Reference proteome</keyword>